<organism evidence="2 3">
    <name type="scientific">Flagellimonas halotolerans</name>
    <dbReference type="NCBI Taxonomy" id="3112164"/>
    <lineage>
        <taxon>Bacteria</taxon>
        <taxon>Pseudomonadati</taxon>
        <taxon>Bacteroidota</taxon>
        <taxon>Flavobacteriia</taxon>
        <taxon>Flavobacteriales</taxon>
        <taxon>Flavobacteriaceae</taxon>
        <taxon>Flagellimonas</taxon>
    </lineage>
</organism>
<reference evidence="2 3" key="1">
    <citation type="submission" date="2024-01" db="EMBL/GenBank/DDBJ databases">
        <title>The strains designed SYSU M86414 and SYSU M84420 isolated from the marine sediment in San Sha City (Hainan Province, China).</title>
        <authorList>
            <person name="Guo D."/>
        </authorList>
    </citation>
    <scope>NUCLEOTIDE SEQUENCE [LARGE SCALE GENOMIC DNA]</scope>
    <source>
        <strain evidence="2 3">SYSU M84420</strain>
    </source>
</reference>
<dbReference type="Gene3D" id="3.30.310.70">
    <property type="entry name" value="TT1751-like domain"/>
    <property type="match status" value="1"/>
</dbReference>
<accession>A0ABU6IPE4</accession>
<dbReference type="SUPFAM" id="SSF103247">
    <property type="entry name" value="TT1751-like"/>
    <property type="match status" value="1"/>
</dbReference>
<dbReference type="Proteomes" id="UP001355298">
    <property type="component" value="Unassembled WGS sequence"/>
</dbReference>
<name>A0ABU6IPE4_9FLAO</name>
<evidence type="ECO:0000313" key="3">
    <source>
        <dbReference type="Proteomes" id="UP001355298"/>
    </source>
</evidence>
<dbReference type="InterPro" id="IPR016796">
    <property type="entry name" value="UCP021774"/>
</dbReference>
<proteinExistence type="predicted"/>
<dbReference type="InterPro" id="IPR005180">
    <property type="entry name" value="DUF302"/>
</dbReference>
<dbReference type="CDD" id="cd14797">
    <property type="entry name" value="DUF302"/>
    <property type="match status" value="1"/>
</dbReference>
<dbReference type="EMBL" id="JAYMGW010000004">
    <property type="protein sequence ID" value="MEC4264988.1"/>
    <property type="molecule type" value="Genomic_DNA"/>
</dbReference>
<dbReference type="PANTHER" id="PTHR38342">
    <property type="entry name" value="SLR5037 PROTEIN"/>
    <property type="match status" value="1"/>
</dbReference>
<evidence type="ECO:0000313" key="2">
    <source>
        <dbReference type="EMBL" id="MEC4264988.1"/>
    </source>
</evidence>
<dbReference type="RefSeq" id="WP_326278025.1">
    <property type="nucleotide sequence ID" value="NZ_JAYKYV010000004.1"/>
</dbReference>
<dbReference type="InterPro" id="IPR035923">
    <property type="entry name" value="TT1751-like_sf"/>
</dbReference>
<dbReference type="Pfam" id="PF03625">
    <property type="entry name" value="DUF302"/>
    <property type="match status" value="1"/>
</dbReference>
<gene>
    <name evidence="2" type="ORF">VOP03_06500</name>
</gene>
<dbReference type="PIRSF" id="PIRSF021774">
    <property type="entry name" value="UCP021774"/>
    <property type="match status" value="1"/>
</dbReference>
<sequence length="133" mass="14710">MEYYFNTVLSDTTFEKAIQKTTQALKNEGFGVLTEIDISNTLKQKLDVNFPNYTILGACNPSFAHKALQVENKIGTMLPCNVIVRKAEGGNIEVAAVNPIASMMGVHNEALMGIAEEVRDKLKRVIEALQENH</sequence>
<evidence type="ECO:0000259" key="1">
    <source>
        <dbReference type="Pfam" id="PF03625"/>
    </source>
</evidence>
<dbReference type="PANTHER" id="PTHR38342:SF1">
    <property type="entry name" value="SLR5037 PROTEIN"/>
    <property type="match status" value="1"/>
</dbReference>
<comment type="caution">
    <text evidence="2">The sequence shown here is derived from an EMBL/GenBank/DDBJ whole genome shotgun (WGS) entry which is preliminary data.</text>
</comment>
<protein>
    <submittedName>
        <fullName evidence="2">DUF302 domain-containing protein</fullName>
    </submittedName>
</protein>
<feature type="domain" description="DUF302" evidence="1">
    <location>
        <begin position="36"/>
        <end position="99"/>
    </location>
</feature>
<keyword evidence="3" id="KW-1185">Reference proteome</keyword>